<dbReference type="RefSeq" id="WP_382351041.1">
    <property type="nucleotide sequence ID" value="NZ_JBHSMC010000014.1"/>
</dbReference>
<gene>
    <name evidence="1" type="ORF">ACFPM4_10225</name>
</gene>
<protein>
    <submittedName>
        <fullName evidence="1">Uncharacterized protein</fullName>
    </submittedName>
</protein>
<dbReference type="PROSITE" id="PS51257">
    <property type="entry name" value="PROKAR_LIPOPROTEIN"/>
    <property type="match status" value="1"/>
</dbReference>
<proteinExistence type="predicted"/>
<keyword evidence="2" id="KW-1185">Reference proteome</keyword>
<comment type="caution">
    <text evidence="1">The sequence shown here is derived from an EMBL/GenBank/DDBJ whole genome shotgun (WGS) entry which is preliminary data.</text>
</comment>
<organism evidence="1 2">
    <name type="scientific">Lederbergia graminis</name>
    <dbReference type="NCBI Taxonomy" id="735518"/>
    <lineage>
        <taxon>Bacteria</taxon>
        <taxon>Bacillati</taxon>
        <taxon>Bacillota</taxon>
        <taxon>Bacilli</taxon>
        <taxon>Bacillales</taxon>
        <taxon>Bacillaceae</taxon>
        <taxon>Lederbergia</taxon>
    </lineage>
</organism>
<name>A0ABW0LIQ4_9BACI</name>
<accession>A0ABW0LIQ4</accession>
<evidence type="ECO:0000313" key="1">
    <source>
        <dbReference type="EMBL" id="MFC5465131.1"/>
    </source>
</evidence>
<dbReference type="EMBL" id="JBHSMC010000014">
    <property type="protein sequence ID" value="MFC5465131.1"/>
    <property type="molecule type" value="Genomic_DNA"/>
</dbReference>
<evidence type="ECO:0000313" key="2">
    <source>
        <dbReference type="Proteomes" id="UP001596147"/>
    </source>
</evidence>
<dbReference type="Proteomes" id="UP001596147">
    <property type="component" value="Unassembled WGS sequence"/>
</dbReference>
<sequence length="228" mass="26330">MRIWLPLACLVFILSGCNKMEQTKIEWNDFLQFNGGKYSSDLRAELSDTAFIGEVIGVIKHTLNGNIHDPDYESKDGDAAYLEVGTKLYSVINHPHLIAVKDKSAINGYKIFSRESTDFLDFPVFTKRKISKIELYNDEIKKEITDSQVLNEIIRVFQLGNVTDQVSYSQDDIQSFFIILYTSTPFAGKYKIFYDGERYFLNQHNVHIFSDELNLFFDINEDLMTDIS</sequence>
<reference evidence="2" key="1">
    <citation type="journal article" date="2019" name="Int. J. Syst. Evol. Microbiol.">
        <title>The Global Catalogue of Microorganisms (GCM) 10K type strain sequencing project: providing services to taxonomists for standard genome sequencing and annotation.</title>
        <authorList>
            <consortium name="The Broad Institute Genomics Platform"/>
            <consortium name="The Broad Institute Genome Sequencing Center for Infectious Disease"/>
            <person name="Wu L."/>
            <person name="Ma J."/>
        </authorList>
    </citation>
    <scope>NUCLEOTIDE SEQUENCE [LARGE SCALE GENOMIC DNA]</scope>
    <source>
        <strain evidence="2">CGMCC 1.12237</strain>
    </source>
</reference>